<feature type="region of interest" description="Disordered" evidence="4">
    <location>
        <begin position="1"/>
        <end position="27"/>
    </location>
</feature>
<accession>A0A8B8JKP6</accession>
<reference evidence="6" key="1">
    <citation type="journal article" date="2019" name="Toxins">
        <title>Detection of Abrin-Like and Prepropulchellin-Like Toxin Genes and Transcripts Using Whole Genome Sequencing and Full-Length Transcript Sequencing of Abrus precatorius.</title>
        <authorList>
            <person name="Hovde B.T."/>
            <person name="Daligault H.E."/>
            <person name="Hanschen E.R."/>
            <person name="Kunde Y.A."/>
            <person name="Johnson M.B."/>
            <person name="Starkenburg S.R."/>
            <person name="Johnson S.L."/>
        </authorList>
    </citation>
    <scope>NUCLEOTIDE SEQUENCE [LARGE SCALE GENOMIC DNA]</scope>
</reference>
<dbReference type="InterPro" id="IPR011989">
    <property type="entry name" value="ARM-like"/>
</dbReference>
<evidence type="ECO:0000259" key="5">
    <source>
        <dbReference type="Pfam" id="PF25598"/>
    </source>
</evidence>
<evidence type="ECO:0000256" key="3">
    <source>
        <dbReference type="PROSITE-ProRule" id="PRU00259"/>
    </source>
</evidence>
<keyword evidence="2" id="KW-0833">Ubl conjugation pathway</keyword>
<dbReference type="PANTHER" id="PTHR23315:SF129">
    <property type="entry name" value="ARM REPEAT SUPERFAMILY PROTEIN"/>
    <property type="match status" value="1"/>
</dbReference>
<feature type="repeat" description="ARM" evidence="3">
    <location>
        <begin position="303"/>
        <end position="345"/>
    </location>
</feature>
<proteinExistence type="predicted"/>
<dbReference type="GeneID" id="113847259"/>
<name>A0A8B8JKP6_ABRPR</name>
<dbReference type="OrthoDB" id="7537227at2759"/>
<organism evidence="6 7">
    <name type="scientific">Abrus precatorius</name>
    <name type="common">Indian licorice</name>
    <name type="synonym">Glycine abrus</name>
    <dbReference type="NCBI Taxonomy" id="3816"/>
    <lineage>
        <taxon>Eukaryota</taxon>
        <taxon>Viridiplantae</taxon>
        <taxon>Streptophyta</taxon>
        <taxon>Embryophyta</taxon>
        <taxon>Tracheophyta</taxon>
        <taxon>Spermatophyta</taxon>
        <taxon>Magnoliopsida</taxon>
        <taxon>eudicotyledons</taxon>
        <taxon>Gunneridae</taxon>
        <taxon>Pentapetalae</taxon>
        <taxon>rosids</taxon>
        <taxon>fabids</taxon>
        <taxon>Fabales</taxon>
        <taxon>Fabaceae</taxon>
        <taxon>Papilionoideae</taxon>
        <taxon>50 kb inversion clade</taxon>
        <taxon>NPAAA clade</taxon>
        <taxon>indigoferoid/millettioid clade</taxon>
        <taxon>Abreae</taxon>
        <taxon>Abrus</taxon>
    </lineage>
</organism>
<reference evidence="7" key="2">
    <citation type="submission" date="2025-08" db="UniProtKB">
        <authorList>
            <consortium name="RefSeq"/>
        </authorList>
    </citation>
    <scope>IDENTIFICATION</scope>
    <source>
        <tissue evidence="7">Young leaves</tissue>
    </source>
</reference>
<evidence type="ECO:0000256" key="4">
    <source>
        <dbReference type="SAM" id="MobiDB-lite"/>
    </source>
</evidence>
<gene>
    <name evidence="7" type="primary">LOC113847259</name>
</gene>
<dbReference type="PROSITE" id="PS50176">
    <property type="entry name" value="ARM_REPEAT"/>
    <property type="match status" value="3"/>
</dbReference>
<dbReference type="SMART" id="SM00185">
    <property type="entry name" value="ARM"/>
    <property type="match status" value="5"/>
</dbReference>
<dbReference type="Pfam" id="PF25598">
    <property type="entry name" value="ARM_PUB"/>
    <property type="match status" value="1"/>
</dbReference>
<dbReference type="Gene3D" id="1.25.10.10">
    <property type="entry name" value="Leucine-rich Repeat Variant"/>
    <property type="match status" value="2"/>
</dbReference>
<dbReference type="FunFam" id="1.25.10.10:FF:000308">
    <property type="entry name" value="U-box domain-containing protein 4"/>
    <property type="match status" value="1"/>
</dbReference>
<dbReference type="RefSeq" id="XP_027332046.1">
    <property type="nucleotide sequence ID" value="XM_027476245.1"/>
</dbReference>
<keyword evidence="6" id="KW-1185">Reference proteome</keyword>
<evidence type="ECO:0000313" key="7">
    <source>
        <dbReference type="RefSeq" id="XP_027332046.1"/>
    </source>
</evidence>
<dbReference type="InterPro" id="IPR016024">
    <property type="entry name" value="ARM-type_fold"/>
</dbReference>
<feature type="repeat" description="ARM" evidence="3">
    <location>
        <begin position="180"/>
        <end position="222"/>
    </location>
</feature>
<evidence type="ECO:0000256" key="1">
    <source>
        <dbReference type="ARBA" id="ARBA00022737"/>
    </source>
</evidence>
<evidence type="ECO:0000313" key="6">
    <source>
        <dbReference type="Proteomes" id="UP000694853"/>
    </source>
</evidence>
<dbReference type="InterPro" id="IPR000225">
    <property type="entry name" value="Armadillo"/>
</dbReference>
<feature type="repeat" description="ARM" evidence="3">
    <location>
        <begin position="262"/>
        <end position="304"/>
    </location>
</feature>
<sequence length="425" mass="45079">MVSTENDSHANANKTQRRVGRSMRTVRTNLSQPDHATCVSDNLTDSLIELASRNNNSVKSSVIEEQLLQLSHAFSDFSACSSDISGELQRLATVSSSEPPAHVDNEPQPEPEPCLGFLQRENFSTEILDSISPEDLQPTVKICVDGLQSPSVAVKRSAAAKLRLLAKNRADNRAMIGECGAVPALVPLLRCSDPWTQEHAVTALLNLSLLEDNKVLITSAGGVKSLIYVLKTGTETSKQNAACALLSLALVEENKCSIGACGAIPPLVSLLLSGSNRGKKDALTTLYKLCSVRQNKERAVSAGAVKPLVELVAEEGSGMADKAMVVLNSLAGIEEGKDAIVEQGGIAALVEAIEDGSVKGKEFAVLTLVQLCSDSVRNRGLLVREGGIPPLVALSQTGTVRAKDKAETLLGYLRESRQEACCSSP</sequence>
<evidence type="ECO:0000256" key="2">
    <source>
        <dbReference type="ARBA" id="ARBA00022786"/>
    </source>
</evidence>
<feature type="compositionally biased region" description="Polar residues" evidence="4">
    <location>
        <begin position="1"/>
        <end position="14"/>
    </location>
</feature>
<dbReference type="SUPFAM" id="SSF48371">
    <property type="entry name" value="ARM repeat"/>
    <property type="match status" value="1"/>
</dbReference>
<dbReference type="KEGG" id="aprc:113847259"/>
<dbReference type="InterPro" id="IPR058678">
    <property type="entry name" value="ARM_PUB"/>
</dbReference>
<dbReference type="AlphaFoldDB" id="A0A8B8JKP6"/>
<dbReference type="FunFam" id="1.25.10.10:FF:000322">
    <property type="entry name" value="U-box domain-containing protein 4"/>
    <property type="match status" value="1"/>
</dbReference>
<dbReference type="Proteomes" id="UP000694853">
    <property type="component" value="Unplaced"/>
</dbReference>
<protein>
    <submittedName>
        <fullName evidence="7">U-box domain-containing protein 4-like isoform X1</fullName>
    </submittedName>
</protein>
<dbReference type="PANTHER" id="PTHR23315">
    <property type="entry name" value="U BOX DOMAIN-CONTAINING"/>
    <property type="match status" value="1"/>
</dbReference>
<feature type="domain" description="U-box" evidence="5">
    <location>
        <begin position="156"/>
        <end position="419"/>
    </location>
</feature>
<keyword evidence="1" id="KW-0677">Repeat</keyword>